<dbReference type="PANTHER" id="PTHR43157:SF31">
    <property type="entry name" value="PHOSPHATIDYLINOSITOL-GLYCAN BIOSYNTHESIS CLASS F PROTEIN"/>
    <property type="match status" value="1"/>
</dbReference>
<evidence type="ECO:0000313" key="3">
    <source>
        <dbReference type="Proteomes" id="UP000076078"/>
    </source>
</evidence>
<dbReference type="PRINTS" id="PR00081">
    <property type="entry name" value="GDHRDH"/>
</dbReference>
<dbReference type="EMBL" id="LODT01000048">
    <property type="protein sequence ID" value="KYQ88734.1"/>
    <property type="molecule type" value="Genomic_DNA"/>
</dbReference>
<comment type="caution">
    <text evidence="2">The sequence shown here is derived from an EMBL/GenBank/DDBJ whole genome shotgun (WGS) entry which is preliminary data.</text>
</comment>
<evidence type="ECO:0000256" key="1">
    <source>
        <dbReference type="ARBA" id="ARBA00023002"/>
    </source>
</evidence>
<accession>A0A151Z4K8</accession>
<dbReference type="GO" id="GO:0016491">
    <property type="term" value="F:oxidoreductase activity"/>
    <property type="evidence" value="ECO:0007669"/>
    <property type="project" value="UniProtKB-KW"/>
</dbReference>
<gene>
    <name evidence="2" type="ORF">DLAC_10762</name>
</gene>
<dbReference type="Gene3D" id="3.40.50.720">
    <property type="entry name" value="NAD(P)-binding Rossmann-like Domain"/>
    <property type="match status" value="1"/>
</dbReference>
<dbReference type="InterPro" id="IPR002347">
    <property type="entry name" value="SDR_fam"/>
</dbReference>
<keyword evidence="3" id="KW-1185">Reference proteome</keyword>
<proteinExistence type="predicted"/>
<dbReference type="Proteomes" id="UP000076078">
    <property type="component" value="Unassembled WGS sequence"/>
</dbReference>
<dbReference type="OrthoDB" id="25491at2759"/>
<dbReference type="InterPro" id="IPR036291">
    <property type="entry name" value="NAD(P)-bd_dom_sf"/>
</dbReference>
<dbReference type="Pfam" id="PF00106">
    <property type="entry name" value="adh_short"/>
    <property type="match status" value="1"/>
</dbReference>
<protein>
    <submittedName>
        <fullName evidence="2">Short-chain dehydrogenase/reductase (SDR) family protein</fullName>
    </submittedName>
</protein>
<reference evidence="2 3" key="1">
    <citation type="submission" date="2015-12" db="EMBL/GenBank/DDBJ databases">
        <title>Dictyostelia acquired genes for synthesis and detection of signals that induce cell-type specialization by lateral gene transfer from prokaryotes.</title>
        <authorList>
            <person name="Gloeckner G."/>
            <person name="Schaap P."/>
        </authorList>
    </citation>
    <scope>NUCLEOTIDE SEQUENCE [LARGE SCALE GENOMIC DNA]</scope>
    <source>
        <strain evidence="2 3">TK</strain>
    </source>
</reference>
<organism evidence="2 3">
    <name type="scientific">Tieghemostelium lacteum</name>
    <name type="common">Slime mold</name>
    <name type="synonym">Dictyostelium lacteum</name>
    <dbReference type="NCBI Taxonomy" id="361077"/>
    <lineage>
        <taxon>Eukaryota</taxon>
        <taxon>Amoebozoa</taxon>
        <taxon>Evosea</taxon>
        <taxon>Eumycetozoa</taxon>
        <taxon>Dictyostelia</taxon>
        <taxon>Dictyosteliales</taxon>
        <taxon>Raperosteliaceae</taxon>
        <taxon>Tieghemostelium</taxon>
    </lineage>
</organism>
<dbReference type="STRING" id="361077.A0A151Z4K8"/>
<dbReference type="AlphaFoldDB" id="A0A151Z4K8"/>
<sequence length="299" mass="33770">MLNIVNNNKKVVIFTGATDGIGRETINLLAQERGLKLILTARNIEKGNKVVEELIRDYQSKNDELEVSVMKMDMSSLESIREFVRDFKALNIPLDTLVCNAGVMPSTYQTTKEGYEYNFGINHLGTFLLTYLLVDKLNQSTFGGNIVIVASKMHIKITKLDMDNLQSNEKTFSSINDYYRSKLLNVLFAKELDKKLRARGSNIKVNSLHPGFAVTSLIKGWGYLLQKYIGLMAFIFGNTLDEMADGMASLTLNKANETGKYYFIKKIQETSKFSNTEGLSEQLWTKTCELLALPQDLQL</sequence>
<dbReference type="PANTHER" id="PTHR43157">
    <property type="entry name" value="PHOSPHATIDYLINOSITOL-GLYCAN BIOSYNTHESIS CLASS F PROTEIN-RELATED"/>
    <property type="match status" value="1"/>
</dbReference>
<dbReference type="FunCoup" id="A0A151Z4K8">
    <property type="interactions" value="2"/>
</dbReference>
<dbReference type="SUPFAM" id="SSF51735">
    <property type="entry name" value="NAD(P)-binding Rossmann-fold domains"/>
    <property type="match status" value="1"/>
</dbReference>
<dbReference type="OMA" id="DCAEHRL"/>
<dbReference type="InParanoid" id="A0A151Z4K8"/>
<evidence type="ECO:0000313" key="2">
    <source>
        <dbReference type="EMBL" id="KYQ88734.1"/>
    </source>
</evidence>
<keyword evidence="1" id="KW-0560">Oxidoreductase</keyword>
<name>A0A151Z4K8_TIELA</name>